<protein>
    <submittedName>
        <fullName evidence="1">Uncharacterized protein</fullName>
    </submittedName>
</protein>
<evidence type="ECO:0000313" key="1">
    <source>
        <dbReference type="EMBL" id="KAF0973577.1"/>
    </source>
</evidence>
<proteinExistence type="predicted"/>
<dbReference type="OrthoDB" id="10249316at2759"/>
<dbReference type="GeneID" id="68115499"/>
<evidence type="ECO:0000313" key="2">
    <source>
        <dbReference type="Proteomes" id="UP000444721"/>
    </source>
</evidence>
<accession>A0A6A5B811</accession>
<organism evidence="1 2">
    <name type="scientific">Naegleria fowleri</name>
    <name type="common">Brain eating amoeba</name>
    <dbReference type="NCBI Taxonomy" id="5763"/>
    <lineage>
        <taxon>Eukaryota</taxon>
        <taxon>Discoba</taxon>
        <taxon>Heterolobosea</taxon>
        <taxon>Tetramitia</taxon>
        <taxon>Eutetramitia</taxon>
        <taxon>Vahlkampfiidae</taxon>
        <taxon>Naegleria</taxon>
    </lineage>
</organism>
<comment type="caution">
    <text evidence="1">The sequence shown here is derived from an EMBL/GenBank/DDBJ whole genome shotgun (WGS) entry which is preliminary data.</text>
</comment>
<reference evidence="1 2" key="1">
    <citation type="journal article" date="2019" name="Sci. Rep.">
        <title>Nanopore sequencing improves the draft genome of the human pathogenic amoeba Naegleria fowleri.</title>
        <authorList>
            <person name="Liechti N."/>
            <person name="Schurch N."/>
            <person name="Bruggmann R."/>
            <person name="Wittwer M."/>
        </authorList>
    </citation>
    <scope>NUCLEOTIDE SEQUENCE [LARGE SCALE GENOMIC DNA]</scope>
    <source>
        <strain evidence="1 2">ATCC 30894</strain>
    </source>
</reference>
<keyword evidence="2" id="KW-1185">Reference proteome</keyword>
<dbReference type="OMA" id="KKWRCKL"/>
<dbReference type="AlphaFoldDB" id="A0A6A5B811"/>
<dbReference type="Proteomes" id="UP000444721">
    <property type="component" value="Unassembled WGS sequence"/>
</dbReference>
<sequence length="106" mass="12296">MSGKKDLQSELSPNDYKVFQGLQKKWRCKLCEQEFYVESLPGAISYNSVLKLRQSWGMKSKPVSPALLYQKVHVCVFCLQFFEYQLEKEEKTLKKSPKPASNATKK</sequence>
<dbReference type="VEuPathDB" id="AmoebaDB:NF0002560"/>
<name>A0A6A5B811_NAEFO</name>
<dbReference type="VEuPathDB" id="AmoebaDB:FDP41_008281"/>
<dbReference type="EMBL" id="VFQX01000060">
    <property type="protein sequence ID" value="KAF0973577.1"/>
    <property type="molecule type" value="Genomic_DNA"/>
</dbReference>
<dbReference type="VEuPathDB" id="AmoebaDB:NfTy_090840"/>
<gene>
    <name evidence="1" type="ORF">FDP41_008281</name>
</gene>
<dbReference type="RefSeq" id="XP_044558290.1">
    <property type="nucleotide sequence ID" value="XM_044712118.1"/>
</dbReference>